<keyword evidence="3" id="KW-0677">Repeat</keyword>
<keyword evidence="12" id="KW-1185">Reference proteome</keyword>
<feature type="transmembrane region" description="Helical" evidence="9">
    <location>
        <begin position="88"/>
        <end position="113"/>
    </location>
</feature>
<dbReference type="PROSITE" id="PS51225">
    <property type="entry name" value="MARVEL"/>
    <property type="match status" value="2"/>
</dbReference>
<evidence type="ECO:0000256" key="9">
    <source>
        <dbReference type="SAM" id="Phobius"/>
    </source>
</evidence>
<sequence>MRVMSVDDGRSNVELSHLDCNAVFSVIGVARLLQLALGCVTLSLLAHTEEWLSSPYGRWCMFVSSFCFAVTLLIVLIEVSRLSTGVFLTFWSNITVSFCTLAWLMYITVSILYPLEYLHLECHQNAFCPHWRFRLAASVLSAINCFAYGFEVLLSHLYHQEPPSFMATIPGLLKMLQVFVACIIFGALNKGSHYEHYAATQWCVAIYSLCFTFSTFVVVFNLSGLIVSRWTNVQRLLAMCSLLAVLLYASAAVIWPVFSFDHKYGHPERNTSCVYRETSCIWDNQLAVAVLTFVNLVLYTADLLITIVHFVRKAPNLEH</sequence>
<feature type="transmembrane region" description="Helical" evidence="9">
    <location>
        <begin position="199"/>
        <end position="224"/>
    </location>
</feature>
<evidence type="ECO:0000259" key="10">
    <source>
        <dbReference type="PROSITE" id="PS51225"/>
    </source>
</evidence>
<dbReference type="InterPro" id="IPR008253">
    <property type="entry name" value="Marvel"/>
</dbReference>
<evidence type="ECO:0000256" key="1">
    <source>
        <dbReference type="ARBA" id="ARBA00004141"/>
    </source>
</evidence>
<accession>A0A8C4WW74</accession>
<dbReference type="PANTHER" id="PTHR17068:SF5">
    <property type="entry name" value="MYELOID-ASSOCIATED DIFFERENTIATION MARKER-LIKE PROTEIN 2"/>
    <property type="match status" value="1"/>
</dbReference>
<evidence type="ECO:0000313" key="12">
    <source>
        <dbReference type="Proteomes" id="UP000694388"/>
    </source>
</evidence>
<dbReference type="InterPro" id="IPR047123">
    <property type="entry name" value="MYADM-like"/>
</dbReference>
<feature type="transmembrane region" description="Helical" evidence="9">
    <location>
        <begin position="165"/>
        <end position="187"/>
    </location>
</feature>
<evidence type="ECO:0000256" key="6">
    <source>
        <dbReference type="ARBA" id="ARBA00034721"/>
    </source>
</evidence>
<evidence type="ECO:0000256" key="4">
    <source>
        <dbReference type="ARBA" id="ARBA00022989"/>
    </source>
</evidence>
<proteinExistence type="inferred from homology"/>
<feature type="transmembrane region" description="Helical" evidence="9">
    <location>
        <begin position="21"/>
        <end position="44"/>
    </location>
</feature>
<feature type="transmembrane region" description="Helical" evidence="9">
    <location>
        <begin position="236"/>
        <end position="258"/>
    </location>
</feature>
<evidence type="ECO:0000256" key="7">
    <source>
        <dbReference type="ARBA" id="ARBA00040733"/>
    </source>
</evidence>
<keyword evidence="5 8" id="KW-0472">Membrane</keyword>
<dbReference type="OMA" id="HLSWGNF"/>
<reference evidence="11" key="1">
    <citation type="submission" date="2025-08" db="UniProtKB">
        <authorList>
            <consortium name="Ensembl"/>
        </authorList>
    </citation>
    <scope>IDENTIFICATION</scope>
</reference>
<dbReference type="Proteomes" id="UP000694388">
    <property type="component" value="Unplaced"/>
</dbReference>
<evidence type="ECO:0000313" key="11">
    <source>
        <dbReference type="Ensembl" id="ENSEBUP00000015257.1"/>
    </source>
</evidence>
<comment type="subcellular location">
    <subcellularLocation>
        <location evidence="1">Membrane</location>
        <topology evidence="1">Multi-pass membrane protein</topology>
    </subcellularLocation>
</comment>
<feature type="transmembrane region" description="Helical" evidence="9">
    <location>
        <begin position="286"/>
        <end position="311"/>
    </location>
</feature>
<feature type="transmembrane region" description="Helical" evidence="9">
    <location>
        <begin position="56"/>
        <end position="76"/>
    </location>
</feature>
<evidence type="ECO:0000256" key="3">
    <source>
        <dbReference type="ARBA" id="ARBA00022737"/>
    </source>
</evidence>
<feature type="domain" description="MARVEL" evidence="10">
    <location>
        <begin position="22"/>
        <end position="160"/>
    </location>
</feature>
<evidence type="ECO:0000256" key="2">
    <source>
        <dbReference type="ARBA" id="ARBA00022692"/>
    </source>
</evidence>
<dbReference type="Pfam" id="PF01284">
    <property type="entry name" value="MARVEL"/>
    <property type="match status" value="2"/>
</dbReference>
<dbReference type="PANTHER" id="PTHR17068">
    <property type="entry name" value="MYELOID-ASSOCIATED DIFFERENTIATION MARKER MYADM FAMILY MEMBER"/>
    <property type="match status" value="1"/>
</dbReference>
<dbReference type="GeneTree" id="ENSGT00950000182933"/>
<dbReference type="GO" id="GO:0016020">
    <property type="term" value="C:membrane"/>
    <property type="evidence" value="ECO:0007669"/>
    <property type="project" value="UniProtKB-SubCell"/>
</dbReference>
<protein>
    <recommendedName>
        <fullName evidence="7">Myeloid-associated differentiation marker-like protein 2</fullName>
    </recommendedName>
</protein>
<dbReference type="Ensembl" id="ENSEBUT00000015833.1">
    <property type="protein sequence ID" value="ENSEBUP00000015257.1"/>
    <property type="gene ID" value="ENSEBUG00000009613.1"/>
</dbReference>
<reference evidence="11" key="2">
    <citation type="submission" date="2025-09" db="UniProtKB">
        <authorList>
            <consortium name="Ensembl"/>
        </authorList>
    </citation>
    <scope>IDENTIFICATION</scope>
</reference>
<dbReference type="AlphaFoldDB" id="A0A8C4WW74"/>
<evidence type="ECO:0000256" key="8">
    <source>
        <dbReference type="PROSITE-ProRule" id="PRU00581"/>
    </source>
</evidence>
<keyword evidence="2 8" id="KW-0812">Transmembrane</keyword>
<feature type="transmembrane region" description="Helical" evidence="9">
    <location>
        <begin position="133"/>
        <end position="153"/>
    </location>
</feature>
<feature type="domain" description="MARVEL" evidence="10">
    <location>
        <begin position="165"/>
        <end position="311"/>
    </location>
</feature>
<evidence type="ECO:0000256" key="5">
    <source>
        <dbReference type="ARBA" id="ARBA00023136"/>
    </source>
</evidence>
<name>A0A8C4WW74_EPTBU</name>
<comment type="similarity">
    <text evidence="6">Belongs to the MAL family.</text>
</comment>
<keyword evidence="4 9" id="KW-1133">Transmembrane helix</keyword>
<organism evidence="11 12">
    <name type="scientific">Eptatretus burgeri</name>
    <name type="common">Inshore hagfish</name>
    <dbReference type="NCBI Taxonomy" id="7764"/>
    <lineage>
        <taxon>Eukaryota</taxon>
        <taxon>Metazoa</taxon>
        <taxon>Chordata</taxon>
        <taxon>Craniata</taxon>
        <taxon>Vertebrata</taxon>
        <taxon>Cyclostomata</taxon>
        <taxon>Myxini</taxon>
        <taxon>Myxiniformes</taxon>
        <taxon>Myxinidae</taxon>
        <taxon>Eptatretinae</taxon>
        <taxon>Eptatretus</taxon>
    </lineage>
</organism>